<gene>
    <name evidence="8" type="ORF">GCM10023092_28780</name>
</gene>
<evidence type="ECO:0000256" key="5">
    <source>
        <dbReference type="ARBA" id="ARBA00029758"/>
    </source>
</evidence>
<dbReference type="CDD" id="cd00438">
    <property type="entry name" value="cupin_RmlC"/>
    <property type="match status" value="1"/>
</dbReference>
<evidence type="ECO:0000256" key="4">
    <source>
        <dbReference type="ARBA" id="ARBA00019595"/>
    </source>
</evidence>
<evidence type="ECO:0000313" key="8">
    <source>
        <dbReference type="EMBL" id="GAA4459231.1"/>
    </source>
</evidence>
<comment type="caution">
    <text evidence="8">The sequence shown here is derived from an EMBL/GenBank/DDBJ whole genome shotgun (WGS) entry which is preliminary data.</text>
</comment>
<dbReference type="EMBL" id="BAABEZ010000024">
    <property type="protein sequence ID" value="GAA4459231.1"/>
    <property type="molecule type" value="Genomic_DNA"/>
</dbReference>
<dbReference type="SUPFAM" id="SSF51182">
    <property type="entry name" value="RmlC-like cupins"/>
    <property type="match status" value="1"/>
</dbReference>
<evidence type="ECO:0000256" key="3">
    <source>
        <dbReference type="ARBA" id="ARBA00012098"/>
    </source>
</evidence>
<protein>
    <recommendedName>
        <fullName evidence="4">dTDP-4-dehydrorhamnose 3,5-epimerase</fullName>
        <ecNumber evidence="3">5.1.3.13</ecNumber>
    </recommendedName>
    <alternativeName>
        <fullName evidence="6">Thymidine diphospho-4-keto-rhamnose 3,5-epimerase</fullName>
    </alternativeName>
    <alternativeName>
        <fullName evidence="5">dTDP-4-keto-6-deoxyglucose 3,5-epimerase</fullName>
    </alternativeName>
    <alternativeName>
        <fullName evidence="7">dTDP-6-deoxy-D-xylo-4-hexulose 3,5-epimerase</fullName>
    </alternativeName>
</protein>
<dbReference type="RefSeq" id="WP_344828748.1">
    <property type="nucleotide sequence ID" value="NZ_BAABEZ010000024.1"/>
</dbReference>
<dbReference type="PANTHER" id="PTHR21047">
    <property type="entry name" value="DTDP-6-DEOXY-D-GLUCOSE-3,5 EPIMERASE"/>
    <property type="match status" value="1"/>
</dbReference>
<evidence type="ECO:0000256" key="2">
    <source>
        <dbReference type="ARBA" id="ARBA00001997"/>
    </source>
</evidence>
<dbReference type="PANTHER" id="PTHR21047:SF2">
    <property type="entry name" value="THYMIDINE DIPHOSPHO-4-KETO-RHAMNOSE 3,5-EPIMERASE"/>
    <property type="match status" value="1"/>
</dbReference>
<comment type="function">
    <text evidence="2">Catalyzes the epimerization of the C3' and C5'positions of dTDP-6-deoxy-D-xylo-4-hexulose, forming dTDP-6-deoxy-L-lyxo-4-hexulose.</text>
</comment>
<evidence type="ECO:0000256" key="7">
    <source>
        <dbReference type="ARBA" id="ARBA00033311"/>
    </source>
</evidence>
<dbReference type="InterPro" id="IPR014710">
    <property type="entry name" value="RmlC-like_jellyroll"/>
</dbReference>
<comment type="catalytic activity">
    <reaction evidence="1">
        <text>dTDP-4-dehydro-6-deoxy-alpha-D-glucose = dTDP-4-dehydro-beta-L-rhamnose</text>
        <dbReference type="Rhea" id="RHEA:16969"/>
        <dbReference type="ChEBI" id="CHEBI:57649"/>
        <dbReference type="ChEBI" id="CHEBI:62830"/>
        <dbReference type="EC" id="5.1.3.13"/>
    </reaction>
</comment>
<dbReference type="InterPro" id="IPR000888">
    <property type="entry name" value="RmlC-like"/>
</dbReference>
<evidence type="ECO:0000313" key="9">
    <source>
        <dbReference type="Proteomes" id="UP001501410"/>
    </source>
</evidence>
<proteinExistence type="predicted"/>
<sequence>MQHKLLDMPCFSDNRGRFVKTFNDTAFQDQGINFRLKESYFSVSAKDVIRGMHFHLPPHDHDKVVFCPYGAILDVIVDLRSASPEYGKTYSQVLSAENNRAFFIPRGFAHGFKSLEEGSVTYYLVSGEYVASADEGIAFDSIGFDWACENPVLSDRDRNFLPFAAFRSPF</sequence>
<evidence type="ECO:0000256" key="1">
    <source>
        <dbReference type="ARBA" id="ARBA00001298"/>
    </source>
</evidence>
<reference evidence="9" key="1">
    <citation type="journal article" date="2019" name="Int. J. Syst. Evol. Microbiol.">
        <title>The Global Catalogue of Microorganisms (GCM) 10K type strain sequencing project: providing services to taxonomists for standard genome sequencing and annotation.</title>
        <authorList>
            <consortium name="The Broad Institute Genomics Platform"/>
            <consortium name="The Broad Institute Genome Sequencing Center for Infectious Disease"/>
            <person name="Wu L."/>
            <person name="Ma J."/>
        </authorList>
    </citation>
    <scope>NUCLEOTIDE SEQUENCE [LARGE SCALE GENOMIC DNA]</scope>
    <source>
        <strain evidence="9">JCM 31921</strain>
    </source>
</reference>
<dbReference type="Gene3D" id="2.60.120.10">
    <property type="entry name" value="Jelly Rolls"/>
    <property type="match status" value="1"/>
</dbReference>
<evidence type="ECO:0000256" key="6">
    <source>
        <dbReference type="ARBA" id="ARBA00031424"/>
    </source>
</evidence>
<dbReference type="Pfam" id="PF00908">
    <property type="entry name" value="dTDP_sugar_isom"/>
    <property type="match status" value="1"/>
</dbReference>
<name>A0ABP8N0I1_9BACT</name>
<dbReference type="EC" id="5.1.3.13" evidence="3"/>
<dbReference type="InterPro" id="IPR011051">
    <property type="entry name" value="RmlC_Cupin_sf"/>
</dbReference>
<organism evidence="8 9">
    <name type="scientific">Rurimicrobium arvi</name>
    <dbReference type="NCBI Taxonomy" id="2049916"/>
    <lineage>
        <taxon>Bacteria</taxon>
        <taxon>Pseudomonadati</taxon>
        <taxon>Bacteroidota</taxon>
        <taxon>Chitinophagia</taxon>
        <taxon>Chitinophagales</taxon>
        <taxon>Chitinophagaceae</taxon>
        <taxon>Rurimicrobium</taxon>
    </lineage>
</organism>
<keyword evidence="9" id="KW-1185">Reference proteome</keyword>
<dbReference type="Proteomes" id="UP001501410">
    <property type="component" value="Unassembled WGS sequence"/>
</dbReference>
<accession>A0ABP8N0I1</accession>